<dbReference type="InterPro" id="IPR011009">
    <property type="entry name" value="Kinase-like_dom_sf"/>
</dbReference>
<dbReference type="Pfam" id="PF00069">
    <property type="entry name" value="Pkinase"/>
    <property type="match status" value="2"/>
</dbReference>
<dbReference type="Gene3D" id="3.30.200.20">
    <property type="entry name" value="Phosphorylase Kinase, domain 1"/>
    <property type="match status" value="1"/>
</dbReference>
<dbReference type="InterPro" id="IPR050108">
    <property type="entry name" value="CDK"/>
</dbReference>
<organism evidence="15 16">
    <name type="scientific">Meloidogyne floridensis</name>
    <dbReference type="NCBI Taxonomy" id="298350"/>
    <lineage>
        <taxon>Eukaryota</taxon>
        <taxon>Metazoa</taxon>
        <taxon>Ecdysozoa</taxon>
        <taxon>Nematoda</taxon>
        <taxon>Chromadorea</taxon>
        <taxon>Rhabditida</taxon>
        <taxon>Tylenchina</taxon>
        <taxon>Tylenchomorpha</taxon>
        <taxon>Tylenchoidea</taxon>
        <taxon>Meloidogynidae</taxon>
        <taxon>Meloidogyninae</taxon>
        <taxon>Meloidogyne</taxon>
    </lineage>
</organism>
<evidence type="ECO:0000256" key="3">
    <source>
        <dbReference type="ARBA" id="ARBA00022527"/>
    </source>
</evidence>
<evidence type="ECO:0000256" key="9">
    <source>
        <dbReference type="ARBA" id="ARBA00023242"/>
    </source>
</evidence>
<keyword evidence="5" id="KW-0808">Transferase</keyword>
<evidence type="ECO:0000256" key="2">
    <source>
        <dbReference type="ARBA" id="ARBA00006485"/>
    </source>
</evidence>
<comment type="similarity">
    <text evidence="2">Belongs to the protein kinase superfamily. CMGC Ser/Thr protein kinase family. CDC2/CDKX subfamily.</text>
</comment>
<evidence type="ECO:0000256" key="12">
    <source>
        <dbReference type="ARBA" id="ARBA00049280"/>
    </source>
</evidence>
<dbReference type="InterPro" id="IPR017441">
    <property type="entry name" value="Protein_kinase_ATP_BS"/>
</dbReference>
<dbReference type="PANTHER" id="PTHR24056:SF334">
    <property type="entry name" value="CYCLIN-DEPENDENT KINASE 1"/>
    <property type="match status" value="1"/>
</dbReference>
<feature type="binding site" evidence="13">
    <location>
        <position position="43"/>
    </location>
    <ligand>
        <name>ATP</name>
        <dbReference type="ChEBI" id="CHEBI:30616"/>
    </ligand>
</feature>
<protein>
    <submittedName>
        <fullName evidence="16">Protein kinase domain-containing protein</fullName>
    </submittedName>
</protein>
<keyword evidence="15" id="KW-1185">Reference proteome</keyword>
<accession>A0A915NUC6</accession>
<dbReference type="WBParaSite" id="scf7180000421713.g7662">
    <property type="protein sequence ID" value="scf7180000421713.g7662"/>
    <property type="gene ID" value="scf7180000421713.g7662"/>
</dbReference>
<dbReference type="GO" id="GO:0005634">
    <property type="term" value="C:nucleus"/>
    <property type="evidence" value="ECO:0007669"/>
    <property type="project" value="UniProtKB-SubCell"/>
</dbReference>
<sequence length="289" mass="33702">MRPSINKGRSLDDFTKIDKIGEGTYGVVYKGIEKKTGKFVAMKKIRLESEDEGVPSTAIREISMLRELRNPNIVTLEDVIMQESRLYLIFEFLQMDLKRYMDNVAEGSMEKQLVKSFLYQMCQAMCFCHQRRVLHRDLKPQVVTLWYRAPEVLLGAHRYSTGIDIWSIGCIFAEMARNKPLFQGDSEIDQLFRIFRILSTPTEQAWEGVTQLPDYKPSFPKWRDYHLEQKMDLYLDKNGLELLSKMFLYNPSDRISAKQMLKHPYFNGLDKSKLPAGDYDGRLILDDGN</sequence>
<evidence type="ECO:0000313" key="15">
    <source>
        <dbReference type="Proteomes" id="UP000887560"/>
    </source>
</evidence>
<dbReference type="SUPFAM" id="SSF56112">
    <property type="entry name" value="Protein kinase-like (PK-like)"/>
    <property type="match status" value="1"/>
</dbReference>
<comment type="catalytic activity">
    <reaction evidence="11">
        <text>L-seryl-[protein] + ATP = O-phospho-L-seryl-[protein] + ADP + H(+)</text>
        <dbReference type="Rhea" id="RHEA:17989"/>
        <dbReference type="Rhea" id="RHEA-COMP:9863"/>
        <dbReference type="Rhea" id="RHEA-COMP:11604"/>
        <dbReference type="ChEBI" id="CHEBI:15378"/>
        <dbReference type="ChEBI" id="CHEBI:29999"/>
        <dbReference type="ChEBI" id="CHEBI:30616"/>
        <dbReference type="ChEBI" id="CHEBI:83421"/>
        <dbReference type="ChEBI" id="CHEBI:456216"/>
        <dbReference type="EC" id="2.7.11.22"/>
    </reaction>
</comment>
<evidence type="ECO:0000256" key="10">
    <source>
        <dbReference type="ARBA" id="ARBA00047811"/>
    </source>
</evidence>
<evidence type="ECO:0000256" key="1">
    <source>
        <dbReference type="ARBA" id="ARBA00004123"/>
    </source>
</evidence>
<keyword evidence="7" id="KW-0418">Kinase</keyword>
<evidence type="ECO:0000256" key="8">
    <source>
        <dbReference type="ARBA" id="ARBA00022840"/>
    </source>
</evidence>
<keyword evidence="4" id="KW-0597">Phosphoprotein</keyword>
<dbReference type="GO" id="GO:0004693">
    <property type="term" value="F:cyclin-dependent protein serine/threonine kinase activity"/>
    <property type="evidence" value="ECO:0007669"/>
    <property type="project" value="UniProtKB-EC"/>
</dbReference>
<name>A0A915NUC6_9BILA</name>
<evidence type="ECO:0000259" key="14">
    <source>
        <dbReference type="PROSITE" id="PS50011"/>
    </source>
</evidence>
<dbReference type="PROSITE" id="PS50011">
    <property type="entry name" value="PROTEIN_KINASE_DOM"/>
    <property type="match status" value="1"/>
</dbReference>
<dbReference type="GO" id="GO:0008353">
    <property type="term" value="F:RNA polymerase II CTD heptapeptide repeat kinase activity"/>
    <property type="evidence" value="ECO:0007669"/>
    <property type="project" value="UniProtKB-EC"/>
</dbReference>
<comment type="catalytic activity">
    <reaction evidence="10">
        <text>L-threonyl-[protein] + ATP = O-phospho-L-threonyl-[protein] + ADP + H(+)</text>
        <dbReference type="Rhea" id="RHEA:46608"/>
        <dbReference type="Rhea" id="RHEA-COMP:11060"/>
        <dbReference type="Rhea" id="RHEA-COMP:11605"/>
        <dbReference type="ChEBI" id="CHEBI:15378"/>
        <dbReference type="ChEBI" id="CHEBI:30013"/>
        <dbReference type="ChEBI" id="CHEBI:30616"/>
        <dbReference type="ChEBI" id="CHEBI:61977"/>
        <dbReference type="ChEBI" id="CHEBI:456216"/>
        <dbReference type="EC" id="2.7.11.22"/>
    </reaction>
</comment>
<keyword evidence="6 13" id="KW-0547">Nucleotide-binding</keyword>
<evidence type="ECO:0000256" key="6">
    <source>
        <dbReference type="ARBA" id="ARBA00022741"/>
    </source>
</evidence>
<dbReference type="PANTHER" id="PTHR24056">
    <property type="entry name" value="CELL DIVISION PROTEIN KINASE"/>
    <property type="match status" value="1"/>
</dbReference>
<keyword evidence="3" id="KW-0723">Serine/threonine-protein kinase</keyword>
<dbReference type="GO" id="GO:0005524">
    <property type="term" value="F:ATP binding"/>
    <property type="evidence" value="ECO:0007669"/>
    <property type="project" value="UniProtKB-UniRule"/>
</dbReference>
<dbReference type="PROSITE" id="PS00107">
    <property type="entry name" value="PROTEIN_KINASE_ATP"/>
    <property type="match status" value="1"/>
</dbReference>
<feature type="domain" description="Protein kinase" evidence="14">
    <location>
        <begin position="14"/>
        <end position="266"/>
    </location>
</feature>
<evidence type="ECO:0000256" key="5">
    <source>
        <dbReference type="ARBA" id="ARBA00022679"/>
    </source>
</evidence>
<dbReference type="AlphaFoldDB" id="A0A915NUC6"/>
<evidence type="ECO:0000256" key="4">
    <source>
        <dbReference type="ARBA" id="ARBA00022553"/>
    </source>
</evidence>
<evidence type="ECO:0000256" key="11">
    <source>
        <dbReference type="ARBA" id="ARBA00048367"/>
    </source>
</evidence>
<comment type="catalytic activity">
    <reaction evidence="12">
        <text>[DNA-directed RNA polymerase] + ATP = phospho-[DNA-directed RNA polymerase] + ADP + H(+)</text>
        <dbReference type="Rhea" id="RHEA:10216"/>
        <dbReference type="Rhea" id="RHEA-COMP:11321"/>
        <dbReference type="Rhea" id="RHEA-COMP:11322"/>
        <dbReference type="ChEBI" id="CHEBI:15378"/>
        <dbReference type="ChEBI" id="CHEBI:30616"/>
        <dbReference type="ChEBI" id="CHEBI:43176"/>
        <dbReference type="ChEBI" id="CHEBI:68546"/>
        <dbReference type="ChEBI" id="CHEBI:456216"/>
        <dbReference type="EC" id="2.7.11.23"/>
    </reaction>
</comment>
<keyword evidence="8 13" id="KW-0067">ATP-binding</keyword>
<comment type="subcellular location">
    <subcellularLocation>
        <location evidence="1">Nucleus</location>
    </subcellularLocation>
</comment>
<evidence type="ECO:0000313" key="16">
    <source>
        <dbReference type="WBParaSite" id="scf7180000421713.g7662"/>
    </source>
</evidence>
<dbReference type="InterPro" id="IPR000719">
    <property type="entry name" value="Prot_kinase_dom"/>
</dbReference>
<dbReference type="GO" id="GO:0007095">
    <property type="term" value="P:mitotic G2 DNA damage checkpoint signaling"/>
    <property type="evidence" value="ECO:0007669"/>
    <property type="project" value="TreeGrafter"/>
</dbReference>
<proteinExistence type="inferred from homology"/>
<evidence type="ECO:0000256" key="7">
    <source>
        <dbReference type="ARBA" id="ARBA00022777"/>
    </source>
</evidence>
<dbReference type="Gene3D" id="1.10.510.10">
    <property type="entry name" value="Transferase(Phosphotransferase) domain 1"/>
    <property type="match status" value="2"/>
</dbReference>
<dbReference type="Proteomes" id="UP000887560">
    <property type="component" value="Unplaced"/>
</dbReference>
<reference evidence="16" key="1">
    <citation type="submission" date="2022-11" db="UniProtKB">
        <authorList>
            <consortium name="WormBaseParasite"/>
        </authorList>
    </citation>
    <scope>IDENTIFICATION</scope>
</reference>
<evidence type="ECO:0000256" key="13">
    <source>
        <dbReference type="PROSITE-ProRule" id="PRU10141"/>
    </source>
</evidence>
<keyword evidence="9" id="KW-0539">Nucleus</keyword>
<dbReference type="FunFam" id="3.30.200.20:FF:000027">
    <property type="entry name" value="Putative Cyclin-dependent kinase 1"/>
    <property type="match status" value="1"/>
</dbReference>
<dbReference type="GO" id="GO:0000086">
    <property type="term" value="P:G2/M transition of mitotic cell cycle"/>
    <property type="evidence" value="ECO:0007669"/>
    <property type="project" value="TreeGrafter"/>
</dbReference>